<dbReference type="EMBL" id="KB644408">
    <property type="protein sequence ID" value="EPS25827.1"/>
    <property type="molecule type" value="Genomic_DNA"/>
</dbReference>
<evidence type="ECO:0000256" key="6">
    <source>
        <dbReference type="SAM" id="Phobius"/>
    </source>
</evidence>
<sequence>MTSTRTAPVPLTTVFNPPSSCSRLEQVSSECQKDCSGLYNIVQTTDPNCFPSGWATTATWFSPGINCPKGYTINDSNTVTSGLQITETQARCCPSGYTIATDLPHTWWTAEPCTKVIDTTTTLEFTVYSATGASPTITTQMTITGPIIHAYPVELRWQSTDSQFLVPGQTTAPTGASLTNASPSPASTPADSPPTSTSSSISPSSSSSSSSSGLSTGTKAGIGIGVAAGAIAIIALVFFLWRRRGKKNRMQYPGDDDDPSDEIPVRQVPGHMPVELPTPVGTRSQEVHGQSRPWASELDAGPNRYGASVNDTKLM</sequence>
<evidence type="ECO:0000256" key="3">
    <source>
        <dbReference type="ARBA" id="ARBA00022989"/>
    </source>
</evidence>
<evidence type="ECO:0000256" key="2">
    <source>
        <dbReference type="ARBA" id="ARBA00022692"/>
    </source>
</evidence>
<dbReference type="STRING" id="933388.S8AVG0"/>
<evidence type="ECO:0000256" key="1">
    <source>
        <dbReference type="ARBA" id="ARBA00004167"/>
    </source>
</evidence>
<dbReference type="OrthoDB" id="4770059at2759"/>
<feature type="region of interest" description="Disordered" evidence="5">
    <location>
        <begin position="280"/>
        <end position="315"/>
    </location>
</feature>
<protein>
    <recommendedName>
        <fullName evidence="9">Mid2 domain-containing protein</fullName>
    </recommendedName>
</protein>
<feature type="compositionally biased region" description="Low complexity" evidence="5">
    <location>
        <begin position="176"/>
        <end position="216"/>
    </location>
</feature>
<dbReference type="AlphaFoldDB" id="S8AVG0"/>
<organism evidence="7 8">
    <name type="scientific">Penicillium oxalicum (strain 114-2 / CGMCC 5302)</name>
    <name type="common">Penicillium decumbens</name>
    <dbReference type="NCBI Taxonomy" id="933388"/>
    <lineage>
        <taxon>Eukaryota</taxon>
        <taxon>Fungi</taxon>
        <taxon>Dikarya</taxon>
        <taxon>Ascomycota</taxon>
        <taxon>Pezizomycotina</taxon>
        <taxon>Eurotiomycetes</taxon>
        <taxon>Eurotiomycetidae</taxon>
        <taxon>Eurotiales</taxon>
        <taxon>Aspergillaceae</taxon>
        <taxon>Penicillium</taxon>
    </lineage>
</organism>
<evidence type="ECO:0000256" key="5">
    <source>
        <dbReference type="SAM" id="MobiDB-lite"/>
    </source>
</evidence>
<evidence type="ECO:0000313" key="8">
    <source>
        <dbReference type="Proteomes" id="UP000019376"/>
    </source>
</evidence>
<dbReference type="eggNOG" id="ENOG502SRKF">
    <property type="taxonomic scope" value="Eukaryota"/>
</dbReference>
<dbReference type="GO" id="GO:0071944">
    <property type="term" value="C:cell periphery"/>
    <property type="evidence" value="ECO:0007669"/>
    <property type="project" value="UniProtKB-ARBA"/>
</dbReference>
<keyword evidence="4 6" id="KW-0472">Membrane</keyword>
<dbReference type="PhylomeDB" id="S8AVG0"/>
<dbReference type="Proteomes" id="UP000019376">
    <property type="component" value="Unassembled WGS sequence"/>
</dbReference>
<dbReference type="PANTHER" id="PTHR15549">
    <property type="entry name" value="PAIRED IMMUNOGLOBULIN-LIKE TYPE 2 RECEPTOR"/>
    <property type="match status" value="1"/>
</dbReference>
<evidence type="ECO:0000256" key="4">
    <source>
        <dbReference type="ARBA" id="ARBA00023136"/>
    </source>
</evidence>
<evidence type="ECO:0008006" key="9">
    <source>
        <dbReference type="Google" id="ProtNLM"/>
    </source>
</evidence>
<reference evidence="7 8" key="1">
    <citation type="journal article" date="2013" name="PLoS ONE">
        <title>Genomic and secretomic analyses reveal unique features of the lignocellulolytic enzyme system of Penicillium decumbens.</title>
        <authorList>
            <person name="Liu G."/>
            <person name="Zhang L."/>
            <person name="Wei X."/>
            <person name="Zou G."/>
            <person name="Qin Y."/>
            <person name="Ma L."/>
            <person name="Li J."/>
            <person name="Zheng H."/>
            <person name="Wang S."/>
            <person name="Wang C."/>
            <person name="Xun L."/>
            <person name="Zhao G.-P."/>
            <person name="Zhou Z."/>
            <person name="Qu Y."/>
        </authorList>
    </citation>
    <scope>NUCLEOTIDE SEQUENCE [LARGE SCALE GENOMIC DNA]</scope>
    <source>
        <strain evidence="8">114-2 / CGMCC 5302</strain>
    </source>
</reference>
<feature type="region of interest" description="Disordered" evidence="5">
    <location>
        <begin position="165"/>
        <end position="216"/>
    </location>
</feature>
<dbReference type="PANTHER" id="PTHR15549:SF26">
    <property type="entry name" value="AXIAL BUDDING PATTERN PROTEIN 2-RELATED"/>
    <property type="match status" value="1"/>
</dbReference>
<dbReference type="GO" id="GO:0016020">
    <property type="term" value="C:membrane"/>
    <property type="evidence" value="ECO:0007669"/>
    <property type="project" value="UniProtKB-SubCell"/>
</dbReference>
<proteinExistence type="predicted"/>
<comment type="subcellular location">
    <subcellularLocation>
        <location evidence="1">Membrane</location>
        <topology evidence="1">Single-pass membrane protein</topology>
    </subcellularLocation>
</comment>
<evidence type="ECO:0000313" key="7">
    <source>
        <dbReference type="EMBL" id="EPS25827.1"/>
    </source>
</evidence>
<name>S8AVG0_PENO1</name>
<keyword evidence="3 6" id="KW-1133">Transmembrane helix</keyword>
<keyword evidence="2 6" id="KW-0812">Transmembrane</keyword>
<dbReference type="InterPro" id="IPR051694">
    <property type="entry name" value="Immunoregulatory_rcpt-like"/>
</dbReference>
<feature type="compositionally biased region" description="Polar residues" evidence="5">
    <location>
        <begin position="165"/>
        <end position="174"/>
    </location>
</feature>
<keyword evidence="8" id="KW-1185">Reference proteome</keyword>
<feature type="transmembrane region" description="Helical" evidence="6">
    <location>
        <begin position="220"/>
        <end position="241"/>
    </location>
</feature>
<accession>S8AVG0</accession>
<dbReference type="HOGENOM" id="CLU_063299_1_0_1"/>
<gene>
    <name evidence="7" type="ORF">PDE_00763</name>
</gene>